<dbReference type="InterPro" id="IPR011701">
    <property type="entry name" value="MFS"/>
</dbReference>
<accession>A0ABW1ZB16</accession>
<name>A0ABW1ZB16_9BACT</name>
<dbReference type="Gene3D" id="1.20.1250.20">
    <property type="entry name" value="MFS general substrate transporter like domains"/>
    <property type="match status" value="1"/>
</dbReference>
<dbReference type="InterPro" id="IPR036259">
    <property type="entry name" value="MFS_trans_sf"/>
</dbReference>
<evidence type="ECO:0000313" key="9">
    <source>
        <dbReference type="Proteomes" id="UP001596391"/>
    </source>
</evidence>
<evidence type="ECO:0000313" key="8">
    <source>
        <dbReference type="EMBL" id="MFC6646233.1"/>
    </source>
</evidence>
<comment type="caution">
    <text evidence="8">The sequence shown here is derived from an EMBL/GenBank/DDBJ whole genome shotgun (WGS) entry which is preliminary data.</text>
</comment>
<organism evidence="8 9">
    <name type="scientific">Granulicella cerasi</name>
    <dbReference type="NCBI Taxonomy" id="741063"/>
    <lineage>
        <taxon>Bacteria</taxon>
        <taxon>Pseudomonadati</taxon>
        <taxon>Acidobacteriota</taxon>
        <taxon>Terriglobia</taxon>
        <taxon>Terriglobales</taxon>
        <taxon>Acidobacteriaceae</taxon>
        <taxon>Granulicella</taxon>
    </lineage>
</organism>
<sequence>MSMAEVLRIPVMRRLWYAQIVSTFGDFLALFAVMIVMTYQLRATPQQITGVQIAYMGPIAILGVLSGVFVDRWPTKITLVTSDYLRALLCLSLLLVHNVWGFYIALALISVVSSFFGPAQGVAIRTAVPRHGMQSAQSLLQQVMMIMRIIGGPIAAWFVSKLGPHPAYWLDAVSFIASGTLILSLTLTTPTSVPVVPDPTTNPDGVTAPAAAEPTGLARVVSDMKQGASFIIHHAALSFVILALASAMFVLGCFAPLIAVYVRDILHKSEKTFGYTSPMIGLGMLIGINLITTKFKGKKATTLVYSGLSGIAIGVFLLAALPHLGAMIPGLFIIGLSAAAVIVPAQTLIALETPPPMMGRVGSTVMSAIFTAQILGLILSGVLSEHISIRTVFALCGVMLLVMMPLGMWMQGKRGATA</sequence>
<feature type="transmembrane region" description="Helical" evidence="6">
    <location>
        <begin position="363"/>
        <end position="383"/>
    </location>
</feature>
<feature type="transmembrane region" description="Helical" evidence="6">
    <location>
        <begin position="235"/>
        <end position="261"/>
    </location>
</feature>
<evidence type="ECO:0000256" key="6">
    <source>
        <dbReference type="SAM" id="Phobius"/>
    </source>
</evidence>
<feature type="transmembrane region" description="Helical" evidence="6">
    <location>
        <begin position="303"/>
        <end position="321"/>
    </location>
</feature>
<gene>
    <name evidence="8" type="ORF">ACFQBQ_11690</name>
</gene>
<feature type="transmembrane region" description="Helical" evidence="6">
    <location>
        <begin position="139"/>
        <end position="160"/>
    </location>
</feature>
<dbReference type="Proteomes" id="UP001596391">
    <property type="component" value="Unassembled WGS sequence"/>
</dbReference>
<feature type="transmembrane region" description="Helical" evidence="6">
    <location>
        <begin position="166"/>
        <end position="187"/>
    </location>
</feature>
<feature type="transmembrane region" description="Helical" evidence="6">
    <location>
        <begin position="327"/>
        <end position="351"/>
    </location>
</feature>
<protein>
    <submittedName>
        <fullName evidence="8">MFS transporter</fullName>
    </submittedName>
</protein>
<dbReference type="RefSeq" id="WP_390235228.1">
    <property type="nucleotide sequence ID" value="NZ_JBHSWI010000001.1"/>
</dbReference>
<keyword evidence="3 6" id="KW-0812">Transmembrane</keyword>
<dbReference type="CDD" id="cd06173">
    <property type="entry name" value="MFS_MefA_like"/>
    <property type="match status" value="1"/>
</dbReference>
<feature type="transmembrane region" description="Helical" evidence="6">
    <location>
        <begin position="53"/>
        <end position="70"/>
    </location>
</feature>
<evidence type="ECO:0000259" key="7">
    <source>
        <dbReference type="PROSITE" id="PS50850"/>
    </source>
</evidence>
<dbReference type="PANTHER" id="PTHR23513">
    <property type="entry name" value="INTEGRAL MEMBRANE EFFLUX PROTEIN-RELATED"/>
    <property type="match status" value="1"/>
</dbReference>
<comment type="subcellular location">
    <subcellularLocation>
        <location evidence="1">Cell membrane</location>
        <topology evidence="1">Multi-pass membrane protein</topology>
    </subcellularLocation>
</comment>
<dbReference type="InterPro" id="IPR020846">
    <property type="entry name" value="MFS_dom"/>
</dbReference>
<dbReference type="Pfam" id="PF07690">
    <property type="entry name" value="MFS_1"/>
    <property type="match status" value="1"/>
</dbReference>
<evidence type="ECO:0000256" key="1">
    <source>
        <dbReference type="ARBA" id="ARBA00004651"/>
    </source>
</evidence>
<keyword evidence="2" id="KW-1003">Cell membrane</keyword>
<dbReference type="SUPFAM" id="SSF103473">
    <property type="entry name" value="MFS general substrate transporter"/>
    <property type="match status" value="1"/>
</dbReference>
<keyword evidence="4 6" id="KW-1133">Transmembrane helix</keyword>
<evidence type="ECO:0000256" key="4">
    <source>
        <dbReference type="ARBA" id="ARBA00022989"/>
    </source>
</evidence>
<proteinExistence type="predicted"/>
<feature type="domain" description="Major facilitator superfamily (MFS) profile" evidence="7">
    <location>
        <begin position="231"/>
        <end position="418"/>
    </location>
</feature>
<evidence type="ECO:0000256" key="5">
    <source>
        <dbReference type="ARBA" id="ARBA00023136"/>
    </source>
</evidence>
<evidence type="ECO:0000256" key="3">
    <source>
        <dbReference type="ARBA" id="ARBA00022692"/>
    </source>
</evidence>
<feature type="transmembrane region" description="Helical" evidence="6">
    <location>
        <begin position="20"/>
        <end position="41"/>
    </location>
</feature>
<evidence type="ECO:0000256" key="2">
    <source>
        <dbReference type="ARBA" id="ARBA00022475"/>
    </source>
</evidence>
<reference evidence="9" key="1">
    <citation type="journal article" date="2019" name="Int. J. Syst. Evol. Microbiol.">
        <title>The Global Catalogue of Microorganisms (GCM) 10K type strain sequencing project: providing services to taxonomists for standard genome sequencing and annotation.</title>
        <authorList>
            <consortium name="The Broad Institute Genomics Platform"/>
            <consortium name="The Broad Institute Genome Sequencing Center for Infectious Disease"/>
            <person name="Wu L."/>
            <person name="Ma J."/>
        </authorList>
    </citation>
    <scope>NUCLEOTIDE SEQUENCE [LARGE SCALE GENOMIC DNA]</scope>
    <source>
        <strain evidence="9">CGMCC 1.16026</strain>
    </source>
</reference>
<keyword evidence="5 6" id="KW-0472">Membrane</keyword>
<dbReference type="EMBL" id="JBHSWI010000001">
    <property type="protein sequence ID" value="MFC6646233.1"/>
    <property type="molecule type" value="Genomic_DNA"/>
</dbReference>
<dbReference type="PANTHER" id="PTHR23513:SF6">
    <property type="entry name" value="MAJOR FACILITATOR SUPERFAMILY ASSOCIATED DOMAIN-CONTAINING PROTEIN"/>
    <property type="match status" value="1"/>
</dbReference>
<feature type="transmembrane region" description="Helical" evidence="6">
    <location>
        <begin position="273"/>
        <end position="291"/>
    </location>
</feature>
<feature type="transmembrane region" description="Helical" evidence="6">
    <location>
        <begin position="389"/>
        <end position="409"/>
    </location>
</feature>
<keyword evidence="9" id="KW-1185">Reference proteome</keyword>
<dbReference type="PROSITE" id="PS50850">
    <property type="entry name" value="MFS"/>
    <property type="match status" value="1"/>
</dbReference>